<dbReference type="EMBL" id="LSRX01006013">
    <property type="protein sequence ID" value="OLP73220.1"/>
    <property type="molecule type" value="Genomic_DNA"/>
</dbReference>
<organism evidence="1 2">
    <name type="scientific">Symbiodinium microadriaticum</name>
    <name type="common">Dinoflagellate</name>
    <name type="synonym">Zooxanthella microadriatica</name>
    <dbReference type="NCBI Taxonomy" id="2951"/>
    <lineage>
        <taxon>Eukaryota</taxon>
        <taxon>Sar</taxon>
        <taxon>Alveolata</taxon>
        <taxon>Dinophyceae</taxon>
        <taxon>Suessiales</taxon>
        <taxon>Symbiodiniaceae</taxon>
        <taxon>Symbiodinium</taxon>
    </lineage>
</organism>
<dbReference type="Proteomes" id="UP000186817">
    <property type="component" value="Unassembled WGS sequence"/>
</dbReference>
<dbReference type="AlphaFoldDB" id="A0A1Q9BRN6"/>
<dbReference type="OrthoDB" id="10443730at2759"/>
<feature type="non-terminal residue" evidence="1">
    <location>
        <position position="159"/>
    </location>
</feature>
<comment type="caution">
    <text evidence="1">The sequence shown here is derived from an EMBL/GenBank/DDBJ whole genome shotgun (WGS) entry which is preliminary data.</text>
</comment>
<evidence type="ECO:0000313" key="2">
    <source>
        <dbReference type="Proteomes" id="UP000186817"/>
    </source>
</evidence>
<keyword evidence="2" id="KW-1185">Reference proteome</keyword>
<gene>
    <name evidence="1" type="ORF">AK812_SmicGene47624</name>
</gene>
<proteinExistence type="predicted"/>
<sequence>MNGVTPASQPTGSSSGAVEQVAVGNPNIYDPAPQTEQDLVSGRDRYKSNGEWRSDNADECTCEEYAASNLVDIRYYTAEILNKELQAISNLIVLQISFKEIHVVLKGVFTLAQGIRMYPLVLQWNYVEAIQYLVVLQISFQEIQVVLKGVFMVKGMGLT</sequence>
<accession>A0A1Q9BRN6</accession>
<name>A0A1Q9BRN6_SYMMI</name>
<protein>
    <submittedName>
        <fullName evidence="1">Uncharacterized protein</fullName>
    </submittedName>
</protein>
<evidence type="ECO:0000313" key="1">
    <source>
        <dbReference type="EMBL" id="OLP73220.1"/>
    </source>
</evidence>
<reference evidence="1 2" key="1">
    <citation type="submission" date="2016-02" db="EMBL/GenBank/DDBJ databases">
        <title>Genome analysis of coral dinoflagellate symbionts highlights evolutionary adaptations to a symbiotic lifestyle.</title>
        <authorList>
            <person name="Aranda M."/>
            <person name="Li Y."/>
            <person name="Liew Y.J."/>
            <person name="Baumgarten S."/>
            <person name="Simakov O."/>
            <person name="Wilson M."/>
            <person name="Piel J."/>
            <person name="Ashoor H."/>
            <person name="Bougouffa S."/>
            <person name="Bajic V.B."/>
            <person name="Ryu T."/>
            <person name="Ravasi T."/>
            <person name="Bayer T."/>
            <person name="Micklem G."/>
            <person name="Kim H."/>
            <person name="Bhak J."/>
            <person name="Lajeunesse T.C."/>
            <person name="Voolstra C.R."/>
        </authorList>
    </citation>
    <scope>NUCLEOTIDE SEQUENCE [LARGE SCALE GENOMIC DNA]</scope>
    <source>
        <strain evidence="1 2">CCMP2467</strain>
    </source>
</reference>